<evidence type="ECO:0000256" key="1">
    <source>
        <dbReference type="ARBA" id="ARBA00004123"/>
    </source>
</evidence>
<dbReference type="CDD" id="cd00086">
    <property type="entry name" value="homeodomain"/>
    <property type="match status" value="1"/>
</dbReference>
<keyword evidence="3 5" id="KW-0371">Homeobox</keyword>
<feature type="compositionally biased region" description="Basic and acidic residues" evidence="7">
    <location>
        <begin position="38"/>
        <end position="47"/>
    </location>
</feature>
<evidence type="ECO:0000256" key="5">
    <source>
        <dbReference type="PROSITE-ProRule" id="PRU00108"/>
    </source>
</evidence>
<evidence type="ECO:0000259" key="8">
    <source>
        <dbReference type="PROSITE" id="PS50071"/>
    </source>
</evidence>
<evidence type="ECO:0000256" key="2">
    <source>
        <dbReference type="ARBA" id="ARBA00023125"/>
    </source>
</evidence>
<sequence>MKMQTKPPSPHHPASSSPHRTMEKPFSKTSKFSIESLVSKEETRSQPHDFYPVADSPSSMNSSSPIHSKSSSPEITHQHSSDLSPSMSPFGLPSWHGQSILANKLTSRRSEPIILGSGAFHSLKRHRGAGETRFSSSSVVPPSHTLSASRLGLSASTTSGVGLSPQALNSHTTQTFLSGLHQLQSTAHGSPFLAMQSHGLHSGAAAGMLGTIVSPGSGQLITREPFGSLYPWLLARNRMLAAGHRFPGSELAHNGFLFHSPFRKPKRIRTAFSPSQLLRLEQAFEKNHYVVGAERKQLAASLNLTETQPSRILTPPPLQH</sequence>
<dbReference type="InterPro" id="IPR050877">
    <property type="entry name" value="EMX-VAX-Noto_Homeobox_TFs"/>
</dbReference>
<evidence type="ECO:0000313" key="9">
    <source>
        <dbReference type="EMBL" id="PIK52818.1"/>
    </source>
</evidence>
<dbReference type="GO" id="GO:0000981">
    <property type="term" value="F:DNA-binding transcription factor activity, RNA polymerase II-specific"/>
    <property type="evidence" value="ECO:0007669"/>
    <property type="project" value="TreeGrafter"/>
</dbReference>
<dbReference type="AlphaFoldDB" id="A0A2G8KXU8"/>
<dbReference type="InterPro" id="IPR001356">
    <property type="entry name" value="HD"/>
</dbReference>
<evidence type="ECO:0000256" key="3">
    <source>
        <dbReference type="ARBA" id="ARBA00023155"/>
    </source>
</evidence>
<comment type="subcellular location">
    <subcellularLocation>
        <location evidence="1 5 6">Nucleus</location>
    </subcellularLocation>
</comment>
<evidence type="ECO:0000256" key="6">
    <source>
        <dbReference type="RuleBase" id="RU000682"/>
    </source>
</evidence>
<keyword evidence="2 5" id="KW-0238">DNA-binding</keyword>
<gene>
    <name evidence="9" type="ORF">BSL78_10251</name>
</gene>
<dbReference type="Proteomes" id="UP000230750">
    <property type="component" value="Unassembled WGS sequence"/>
</dbReference>
<dbReference type="Pfam" id="PF00046">
    <property type="entry name" value="Homeodomain"/>
    <property type="match status" value="1"/>
</dbReference>
<evidence type="ECO:0000256" key="4">
    <source>
        <dbReference type="ARBA" id="ARBA00023242"/>
    </source>
</evidence>
<dbReference type="InterPro" id="IPR009057">
    <property type="entry name" value="Homeodomain-like_sf"/>
</dbReference>
<accession>A0A2G8KXU8</accession>
<dbReference type="SMART" id="SM00389">
    <property type="entry name" value="HOX"/>
    <property type="match status" value="1"/>
</dbReference>
<protein>
    <submittedName>
        <fullName evidence="9">Putative homeobox protein EMX1</fullName>
    </submittedName>
</protein>
<feature type="region of interest" description="Disordered" evidence="7">
    <location>
        <begin position="1"/>
        <end position="89"/>
    </location>
</feature>
<dbReference type="GO" id="GO:0005634">
    <property type="term" value="C:nucleus"/>
    <property type="evidence" value="ECO:0007669"/>
    <property type="project" value="UniProtKB-SubCell"/>
</dbReference>
<proteinExistence type="predicted"/>
<dbReference type="PANTHER" id="PTHR24339">
    <property type="entry name" value="HOMEOBOX PROTEIN EMX-RELATED"/>
    <property type="match status" value="1"/>
</dbReference>
<comment type="caution">
    <text evidence="9">The sequence shown here is derived from an EMBL/GenBank/DDBJ whole genome shotgun (WGS) entry which is preliminary data.</text>
</comment>
<dbReference type="PROSITE" id="PS50071">
    <property type="entry name" value="HOMEOBOX_2"/>
    <property type="match status" value="1"/>
</dbReference>
<evidence type="ECO:0000256" key="7">
    <source>
        <dbReference type="SAM" id="MobiDB-lite"/>
    </source>
</evidence>
<dbReference type="EMBL" id="MRZV01000312">
    <property type="protein sequence ID" value="PIK52818.1"/>
    <property type="molecule type" value="Genomic_DNA"/>
</dbReference>
<dbReference type="STRING" id="307972.A0A2G8KXU8"/>
<feature type="domain" description="Homeobox" evidence="8">
    <location>
        <begin position="263"/>
        <end position="308"/>
    </location>
</feature>
<dbReference type="GO" id="GO:0007420">
    <property type="term" value="P:brain development"/>
    <property type="evidence" value="ECO:0007669"/>
    <property type="project" value="TreeGrafter"/>
</dbReference>
<dbReference type="Gene3D" id="1.10.10.60">
    <property type="entry name" value="Homeodomain-like"/>
    <property type="match status" value="1"/>
</dbReference>
<name>A0A2G8KXU8_STIJA</name>
<evidence type="ECO:0000313" key="10">
    <source>
        <dbReference type="Proteomes" id="UP000230750"/>
    </source>
</evidence>
<reference evidence="9 10" key="1">
    <citation type="journal article" date="2017" name="PLoS Biol.">
        <title>The sea cucumber genome provides insights into morphological evolution and visceral regeneration.</title>
        <authorList>
            <person name="Zhang X."/>
            <person name="Sun L."/>
            <person name="Yuan J."/>
            <person name="Sun Y."/>
            <person name="Gao Y."/>
            <person name="Zhang L."/>
            <person name="Li S."/>
            <person name="Dai H."/>
            <person name="Hamel J.F."/>
            <person name="Liu C."/>
            <person name="Yu Y."/>
            <person name="Liu S."/>
            <person name="Lin W."/>
            <person name="Guo K."/>
            <person name="Jin S."/>
            <person name="Xu P."/>
            <person name="Storey K.B."/>
            <person name="Huan P."/>
            <person name="Zhang T."/>
            <person name="Zhou Y."/>
            <person name="Zhang J."/>
            <person name="Lin C."/>
            <person name="Li X."/>
            <person name="Xing L."/>
            <person name="Huo D."/>
            <person name="Sun M."/>
            <person name="Wang L."/>
            <person name="Mercier A."/>
            <person name="Li F."/>
            <person name="Yang H."/>
            <person name="Xiang J."/>
        </authorList>
    </citation>
    <scope>NUCLEOTIDE SEQUENCE [LARGE SCALE GENOMIC DNA]</scope>
    <source>
        <strain evidence="9">Shaxun</strain>
        <tissue evidence="9">Muscle</tissue>
    </source>
</reference>
<dbReference type="SUPFAM" id="SSF46689">
    <property type="entry name" value="Homeodomain-like"/>
    <property type="match status" value="1"/>
</dbReference>
<organism evidence="9 10">
    <name type="scientific">Stichopus japonicus</name>
    <name type="common">Sea cucumber</name>
    <dbReference type="NCBI Taxonomy" id="307972"/>
    <lineage>
        <taxon>Eukaryota</taxon>
        <taxon>Metazoa</taxon>
        <taxon>Echinodermata</taxon>
        <taxon>Eleutherozoa</taxon>
        <taxon>Echinozoa</taxon>
        <taxon>Holothuroidea</taxon>
        <taxon>Aspidochirotacea</taxon>
        <taxon>Aspidochirotida</taxon>
        <taxon>Stichopodidae</taxon>
        <taxon>Apostichopus</taxon>
    </lineage>
</organism>
<dbReference type="OrthoDB" id="6159439at2759"/>
<feature type="compositionally biased region" description="Low complexity" evidence="7">
    <location>
        <begin position="56"/>
        <end position="73"/>
    </location>
</feature>
<feature type="DNA-binding region" description="Homeobox" evidence="5">
    <location>
        <begin position="265"/>
        <end position="309"/>
    </location>
</feature>
<dbReference type="PANTHER" id="PTHR24339:SF28">
    <property type="entry name" value="E5-RELATED"/>
    <property type="match status" value="1"/>
</dbReference>
<keyword evidence="4 5" id="KW-0539">Nucleus</keyword>
<keyword evidence="10" id="KW-1185">Reference proteome</keyword>
<dbReference type="GO" id="GO:0000978">
    <property type="term" value="F:RNA polymerase II cis-regulatory region sequence-specific DNA binding"/>
    <property type="evidence" value="ECO:0007669"/>
    <property type="project" value="TreeGrafter"/>
</dbReference>
<dbReference type="GO" id="GO:0030182">
    <property type="term" value="P:neuron differentiation"/>
    <property type="evidence" value="ECO:0007669"/>
    <property type="project" value="TreeGrafter"/>
</dbReference>